<evidence type="ECO:0000313" key="7">
    <source>
        <dbReference type="EMBL" id="CAL1127469.1"/>
    </source>
</evidence>
<dbReference type="PANTHER" id="PTHR47941">
    <property type="entry name" value="PENTATRICOPEPTIDE REPEAT-CONTAINING PROTEIN 3, MITOCHONDRIAL"/>
    <property type="match status" value="1"/>
</dbReference>
<dbReference type="Pfam" id="PF01535">
    <property type="entry name" value="PPR"/>
    <property type="match status" value="1"/>
</dbReference>
<dbReference type="InterPro" id="IPR013785">
    <property type="entry name" value="Aldolase_TIM"/>
</dbReference>
<dbReference type="Pfam" id="PF13041">
    <property type="entry name" value="PPR_2"/>
    <property type="match status" value="3"/>
</dbReference>
<dbReference type="SUPFAM" id="SSF81901">
    <property type="entry name" value="HCP-like"/>
    <property type="match status" value="2"/>
</dbReference>
<evidence type="ECO:0000256" key="1">
    <source>
        <dbReference type="ARBA" id="ARBA00022737"/>
    </source>
</evidence>
<dbReference type="InterPro" id="IPR002885">
    <property type="entry name" value="PPR_rpt"/>
</dbReference>
<feature type="repeat" description="PPR" evidence="2">
    <location>
        <begin position="434"/>
        <end position="468"/>
    </location>
</feature>
<comment type="caution">
    <text evidence="6">The sequence shown here is derived from an EMBL/GenBank/DDBJ whole genome shotgun (WGS) entry which is preliminary data.</text>
</comment>
<reference evidence="7" key="2">
    <citation type="submission" date="2024-04" db="EMBL/GenBank/DDBJ databases">
        <authorList>
            <person name="Chen Y."/>
            <person name="Shah S."/>
            <person name="Dougan E. K."/>
            <person name="Thang M."/>
            <person name="Chan C."/>
        </authorList>
    </citation>
    <scope>NUCLEOTIDE SEQUENCE [LARGE SCALE GENOMIC DNA]</scope>
</reference>
<evidence type="ECO:0000256" key="3">
    <source>
        <dbReference type="SAM" id="MobiDB-lite"/>
    </source>
</evidence>
<accession>A0A9P1BIK2</accession>
<dbReference type="InterPro" id="IPR036206">
    <property type="entry name" value="ThiamineP_synth_sf"/>
</dbReference>
<feature type="repeat" description="PPR" evidence="2">
    <location>
        <begin position="399"/>
        <end position="433"/>
    </location>
</feature>
<dbReference type="SUPFAM" id="SSF51391">
    <property type="entry name" value="Thiamin phosphate synthase"/>
    <property type="match status" value="1"/>
</dbReference>
<evidence type="ECO:0000313" key="6">
    <source>
        <dbReference type="EMBL" id="CAI3974094.1"/>
    </source>
</evidence>
<dbReference type="AlphaFoldDB" id="A0A9P1BIK2"/>
<feature type="domain" description="Thiamine phosphate synthase/TenI" evidence="5">
    <location>
        <begin position="615"/>
        <end position="684"/>
    </location>
</feature>
<feature type="non-terminal residue" evidence="6">
    <location>
        <position position="1"/>
    </location>
</feature>
<feature type="region of interest" description="Disordered" evidence="3">
    <location>
        <begin position="43"/>
        <end position="72"/>
    </location>
</feature>
<protein>
    <submittedName>
        <fullName evidence="8">Pentatricopeptide repeat-containing protein At1g62930, chloroplastic</fullName>
    </submittedName>
</protein>
<dbReference type="GO" id="GO:0009228">
    <property type="term" value="P:thiamine biosynthetic process"/>
    <property type="evidence" value="ECO:0007669"/>
    <property type="project" value="UniProtKB-KW"/>
</dbReference>
<keyword evidence="4" id="KW-0472">Membrane</keyword>
<dbReference type="Gene3D" id="3.20.20.70">
    <property type="entry name" value="Aldolase class I"/>
    <property type="match status" value="1"/>
</dbReference>
<name>A0A9P1BIK2_9DINO</name>
<dbReference type="NCBIfam" id="TIGR00756">
    <property type="entry name" value="PPR"/>
    <property type="match status" value="7"/>
</dbReference>
<dbReference type="Pfam" id="PF02581">
    <property type="entry name" value="TMP-TENI"/>
    <property type="match status" value="1"/>
</dbReference>
<evidence type="ECO:0000313" key="9">
    <source>
        <dbReference type="Proteomes" id="UP001152797"/>
    </source>
</evidence>
<feature type="repeat" description="PPR" evidence="2">
    <location>
        <begin position="328"/>
        <end position="362"/>
    </location>
</feature>
<keyword evidence="9" id="KW-1185">Reference proteome</keyword>
<dbReference type="EMBL" id="CAMXCT020000114">
    <property type="protein sequence ID" value="CAL1127469.1"/>
    <property type="molecule type" value="Genomic_DNA"/>
</dbReference>
<feature type="repeat" description="PPR" evidence="2">
    <location>
        <begin position="469"/>
        <end position="504"/>
    </location>
</feature>
<dbReference type="InterPro" id="IPR022998">
    <property type="entry name" value="ThiamineP_synth_TenI"/>
</dbReference>
<reference evidence="6" key="1">
    <citation type="submission" date="2022-10" db="EMBL/GenBank/DDBJ databases">
        <authorList>
            <person name="Chen Y."/>
            <person name="Dougan E. K."/>
            <person name="Chan C."/>
            <person name="Rhodes N."/>
            <person name="Thang M."/>
        </authorList>
    </citation>
    <scope>NUCLEOTIDE SEQUENCE</scope>
</reference>
<feature type="repeat" description="PPR" evidence="2">
    <location>
        <begin position="363"/>
        <end position="393"/>
    </location>
</feature>
<sequence>MEPVIELVYEGLYMLRVELSFLAVFAFLWLAGHFLVAKNDQVKSRKTGPTGSTGRRATRRVDESLTPSTVEPEKLQDPQWVVAQVSALCRSQVQRALELYRVAVRAGLNIKDMPANDCQQLYSNLVTAVIRVGQADDALSLMKDLRRFQHVEAALLASATKLCTSKQLFADCLSIYDFTSQDPALEIQDKSVWSCLLFCAVETKGYHRCTFFFEQLKANGSPSPKDFGNMVRYASSTSNWRLALSLIDEMHKAQVEVDSVVYNRVLAACVSAEQLDQARKLLDQMVAAGGVTDVITYNTLAKGYAKAGRMDTCFELYELMRSRGLSPSQVTYGILLDGFINDNEVEKAVAIFNTMRAEGCQMNTVLYTTLIKGFARAGQVDQAVQIYEEMRKERSMQPDVITFSILIKANCDVGRLEEALKMLLAMKEAGLKPDEVVFNNLLGGCINDCKLELAKDLYKEMIASNVKPSVATFSILIRLYAQCKRWDEALDLLRQELPAQKVSPEPRLYGQLAQCCLRDRQGRRATEVYKLLTETSTPTAAMNSTLLGMCAKLNMLDTGADIMHLAAEANSRVDPRDAAMMLEAALRKKKPQVMGLLKEAMVKLNLPVHVLLPQVNADYLGSGAIFTTPTKASQAKGMEHLPLLRKQVASEGPVPIVAIGGVDLSSAADCVRSGADGVAVVRGILQSSGPEDSEAKAKALLAEVRSALEDRENEKVQRGFRGTIST</sequence>
<dbReference type="Gene3D" id="1.25.40.10">
    <property type="entry name" value="Tetratricopeptide repeat domain"/>
    <property type="match status" value="3"/>
</dbReference>
<dbReference type="InterPro" id="IPR011990">
    <property type="entry name" value="TPR-like_helical_dom_sf"/>
</dbReference>
<feature type="repeat" description="PPR" evidence="2">
    <location>
        <begin position="258"/>
        <end position="292"/>
    </location>
</feature>
<dbReference type="EMBL" id="CAMXCT010000114">
    <property type="protein sequence ID" value="CAI3974094.1"/>
    <property type="molecule type" value="Genomic_DNA"/>
</dbReference>
<keyword evidence="4" id="KW-1133">Transmembrane helix</keyword>
<dbReference type="EMBL" id="CAMXCT030000114">
    <property type="protein sequence ID" value="CAL4761406.1"/>
    <property type="molecule type" value="Genomic_DNA"/>
</dbReference>
<gene>
    <name evidence="6" type="ORF">C1SCF055_LOCUS2526</name>
</gene>
<dbReference type="OrthoDB" id="192611at2759"/>
<evidence type="ECO:0000313" key="8">
    <source>
        <dbReference type="EMBL" id="CAL4761406.1"/>
    </source>
</evidence>
<keyword evidence="1" id="KW-0677">Repeat</keyword>
<proteinExistence type="predicted"/>
<organism evidence="6">
    <name type="scientific">Cladocopium goreaui</name>
    <dbReference type="NCBI Taxonomy" id="2562237"/>
    <lineage>
        <taxon>Eukaryota</taxon>
        <taxon>Sar</taxon>
        <taxon>Alveolata</taxon>
        <taxon>Dinophyceae</taxon>
        <taxon>Suessiales</taxon>
        <taxon>Symbiodiniaceae</taxon>
        <taxon>Cladocopium</taxon>
    </lineage>
</organism>
<feature type="transmembrane region" description="Helical" evidence="4">
    <location>
        <begin position="12"/>
        <end position="36"/>
    </location>
</feature>
<evidence type="ECO:0000256" key="2">
    <source>
        <dbReference type="PROSITE-ProRule" id="PRU00708"/>
    </source>
</evidence>
<dbReference type="PROSITE" id="PS51375">
    <property type="entry name" value="PPR"/>
    <property type="match status" value="7"/>
</dbReference>
<evidence type="ECO:0000259" key="5">
    <source>
        <dbReference type="Pfam" id="PF02581"/>
    </source>
</evidence>
<feature type="repeat" description="PPR" evidence="2">
    <location>
        <begin position="293"/>
        <end position="327"/>
    </location>
</feature>
<keyword evidence="4" id="KW-0812">Transmembrane</keyword>
<dbReference type="CDD" id="cd00564">
    <property type="entry name" value="TMP_TenI"/>
    <property type="match status" value="1"/>
</dbReference>
<evidence type="ECO:0000256" key="4">
    <source>
        <dbReference type="SAM" id="Phobius"/>
    </source>
</evidence>
<dbReference type="Proteomes" id="UP001152797">
    <property type="component" value="Unassembled WGS sequence"/>
</dbReference>